<name>M2Q4F3_CERS8</name>
<sequence>MKDEIMVNKDVLVCGMGIWSLHPIAWSCSSVIRLCCSQVLNSALHARELPVWGQIKSHPLSNAWAGFHRDCQGVRRWIWEDAFCYTGDM</sequence>
<evidence type="ECO:0000313" key="1">
    <source>
        <dbReference type="EMBL" id="EMD31683.1"/>
    </source>
</evidence>
<protein>
    <submittedName>
        <fullName evidence="1">Uncharacterized protein</fullName>
    </submittedName>
</protein>
<reference evidence="1 2" key="1">
    <citation type="journal article" date="2012" name="Proc. Natl. Acad. Sci. U.S.A.">
        <title>Comparative genomics of Ceriporiopsis subvermispora and Phanerochaete chrysosporium provide insight into selective ligninolysis.</title>
        <authorList>
            <person name="Fernandez-Fueyo E."/>
            <person name="Ruiz-Duenas F.J."/>
            <person name="Ferreira P."/>
            <person name="Floudas D."/>
            <person name="Hibbett D.S."/>
            <person name="Canessa P."/>
            <person name="Larrondo L.F."/>
            <person name="James T.Y."/>
            <person name="Seelenfreund D."/>
            <person name="Lobos S."/>
            <person name="Polanco R."/>
            <person name="Tello M."/>
            <person name="Honda Y."/>
            <person name="Watanabe T."/>
            <person name="Watanabe T."/>
            <person name="Ryu J.S."/>
            <person name="Kubicek C.P."/>
            <person name="Schmoll M."/>
            <person name="Gaskell J."/>
            <person name="Hammel K.E."/>
            <person name="St John F.J."/>
            <person name="Vanden Wymelenberg A."/>
            <person name="Sabat G."/>
            <person name="Splinter BonDurant S."/>
            <person name="Syed K."/>
            <person name="Yadav J.S."/>
            <person name="Doddapaneni H."/>
            <person name="Subramanian V."/>
            <person name="Lavin J.L."/>
            <person name="Oguiza J.A."/>
            <person name="Perez G."/>
            <person name="Pisabarro A.G."/>
            <person name="Ramirez L."/>
            <person name="Santoyo F."/>
            <person name="Master E."/>
            <person name="Coutinho P.M."/>
            <person name="Henrissat B."/>
            <person name="Lombard V."/>
            <person name="Magnuson J.K."/>
            <person name="Kuees U."/>
            <person name="Hori C."/>
            <person name="Igarashi K."/>
            <person name="Samejima M."/>
            <person name="Held B.W."/>
            <person name="Barry K.W."/>
            <person name="LaButti K.M."/>
            <person name="Lapidus A."/>
            <person name="Lindquist E.A."/>
            <person name="Lucas S.M."/>
            <person name="Riley R."/>
            <person name="Salamov A.A."/>
            <person name="Hoffmeister D."/>
            <person name="Schwenk D."/>
            <person name="Hadar Y."/>
            <person name="Yarden O."/>
            <person name="de Vries R.P."/>
            <person name="Wiebenga A."/>
            <person name="Stenlid J."/>
            <person name="Eastwood D."/>
            <person name="Grigoriev I.V."/>
            <person name="Berka R.M."/>
            <person name="Blanchette R.A."/>
            <person name="Kersten P."/>
            <person name="Martinez A.T."/>
            <person name="Vicuna R."/>
            <person name="Cullen D."/>
        </authorList>
    </citation>
    <scope>NUCLEOTIDE SEQUENCE [LARGE SCALE GENOMIC DNA]</scope>
    <source>
        <strain evidence="1 2">B</strain>
    </source>
</reference>
<accession>M2Q4F3</accession>
<dbReference type="HOGENOM" id="CLU_2454515_0_0_1"/>
<keyword evidence="2" id="KW-1185">Reference proteome</keyword>
<organism evidence="1 2">
    <name type="scientific">Ceriporiopsis subvermispora (strain B)</name>
    <name type="common">White-rot fungus</name>
    <name type="synonym">Gelatoporia subvermispora</name>
    <dbReference type="NCBI Taxonomy" id="914234"/>
    <lineage>
        <taxon>Eukaryota</taxon>
        <taxon>Fungi</taxon>
        <taxon>Dikarya</taxon>
        <taxon>Basidiomycota</taxon>
        <taxon>Agaricomycotina</taxon>
        <taxon>Agaricomycetes</taxon>
        <taxon>Polyporales</taxon>
        <taxon>Gelatoporiaceae</taxon>
        <taxon>Gelatoporia</taxon>
    </lineage>
</organism>
<dbReference type="AlphaFoldDB" id="M2Q4F3"/>
<dbReference type="Proteomes" id="UP000016930">
    <property type="component" value="Unassembled WGS sequence"/>
</dbReference>
<evidence type="ECO:0000313" key="2">
    <source>
        <dbReference type="Proteomes" id="UP000016930"/>
    </source>
</evidence>
<gene>
    <name evidence="1" type="ORF">CERSUDRAFT_88822</name>
</gene>
<proteinExistence type="predicted"/>
<dbReference type="EMBL" id="KB445816">
    <property type="protein sequence ID" value="EMD31683.1"/>
    <property type="molecule type" value="Genomic_DNA"/>
</dbReference>